<dbReference type="InterPro" id="IPR002052">
    <property type="entry name" value="DNA_methylase_N6_adenine_CS"/>
</dbReference>
<protein>
    <submittedName>
        <fullName evidence="3">16S rRNA (Guanine(966)-N(2))-methyltransferase RsmD</fullName>
    </submittedName>
</protein>
<keyword evidence="2 3" id="KW-0808">Transferase</keyword>
<evidence type="ECO:0000256" key="2">
    <source>
        <dbReference type="ARBA" id="ARBA00022679"/>
    </source>
</evidence>
<reference evidence="3 4" key="1">
    <citation type="submission" date="2016-10" db="EMBL/GenBank/DDBJ databases">
        <authorList>
            <person name="de Groot N.N."/>
        </authorList>
    </citation>
    <scope>NUCLEOTIDE SEQUENCE [LARGE SCALE GENOMIC DNA]</scope>
    <source>
        <strain evidence="3 4">TC2-24</strain>
    </source>
</reference>
<accession>A0A1I0NZY1</accession>
<dbReference type="AlphaFoldDB" id="A0A1I0NZY1"/>
<evidence type="ECO:0000313" key="3">
    <source>
        <dbReference type="EMBL" id="SEW07527.1"/>
    </source>
</evidence>
<dbReference type="PANTHER" id="PTHR43542">
    <property type="entry name" value="METHYLTRANSFERASE"/>
    <property type="match status" value="1"/>
</dbReference>
<sequence length="202" mass="22905">MRIITGKYKGRHFDIPRNFKARPTTDFAKENIFNVLTGYIDLEGATALDLFSGTGSISLELLSRGCSHIISVEADRDHHRFIMDCLRKLDPTLKGDDRHAQSAIPLGEVGRVLVPLRGDVFRFIKSCKQQFDFIFADPPYALKELPTIPGLIFEKGLLKDDGIFVFEHGKDQDFSNDPHFVEHRSYGSVNFSLFRTRGRASE</sequence>
<evidence type="ECO:0000256" key="1">
    <source>
        <dbReference type="ARBA" id="ARBA00022603"/>
    </source>
</evidence>
<evidence type="ECO:0000313" key="4">
    <source>
        <dbReference type="Proteomes" id="UP000199373"/>
    </source>
</evidence>
<dbReference type="Gene3D" id="3.40.50.150">
    <property type="entry name" value="Vaccinia Virus protein VP39"/>
    <property type="match status" value="1"/>
</dbReference>
<proteinExistence type="predicted"/>
<dbReference type="EMBL" id="FOIQ01000003">
    <property type="protein sequence ID" value="SEW07527.1"/>
    <property type="molecule type" value="Genomic_DNA"/>
</dbReference>
<keyword evidence="1 3" id="KW-0489">Methyltransferase</keyword>
<dbReference type="PIRSF" id="PIRSF004553">
    <property type="entry name" value="CHP00095"/>
    <property type="match status" value="1"/>
</dbReference>
<dbReference type="InterPro" id="IPR029063">
    <property type="entry name" value="SAM-dependent_MTases_sf"/>
</dbReference>
<dbReference type="GO" id="GO:0031167">
    <property type="term" value="P:rRNA methylation"/>
    <property type="evidence" value="ECO:0007669"/>
    <property type="project" value="InterPro"/>
</dbReference>
<dbReference type="PROSITE" id="PS00092">
    <property type="entry name" value="N6_MTASE"/>
    <property type="match status" value="1"/>
</dbReference>
<dbReference type="Pfam" id="PF03602">
    <property type="entry name" value="Cons_hypoth95"/>
    <property type="match status" value="1"/>
</dbReference>
<dbReference type="InterPro" id="IPR004398">
    <property type="entry name" value="RNA_MeTrfase_RsmD"/>
</dbReference>
<gene>
    <name evidence="3" type="ORF">SAMN04487850_1490</name>
</gene>
<dbReference type="SUPFAM" id="SSF53335">
    <property type="entry name" value="S-adenosyl-L-methionine-dependent methyltransferases"/>
    <property type="match status" value="1"/>
</dbReference>
<dbReference type="GO" id="GO:0008168">
    <property type="term" value="F:methyltransferase activity"/>
    <property type="evidence" value="ECO:0007669"/>
    <property type="project" value="UniProtKB-KW"/>
</dbReference>
<name>A0A1I0NZY1_9BACT</name>
<dbReference type="RefSeq" id="WP_091901245.1">
    <property type="nucleotide sequence ID" value="NZ_FOIQ01000003.1"/>
</dbReference>
<dbReference type="CDD" id="cd02440">
    <property type="entry name" value="AdoMet_MTases"/>
    <property type="match status" value="1"/>
</dbReference>
<keyword evidence="4" id="KW-1185">Reference proteome</keyword>
<organism evidence="3 4">
    <name type="scientific">Prevotella aff. ruminicola Tc2-24</name>
    <dbReference type="NCBI Taxonomy" id="81582"/>
    <lineage>
        <taxon>Bacteria</taxon>
        <taxon>Pseudomonadati</taxon>
        <taxon>Bacteroidota</taxon>
        <taxon>Bacteroidia</taxon>
        <taxon>Bacteroidales</taxon>
        <taxon>Prevotellaceae</taxon>
        <taxon>Prevotella</taxon>
    </lineage>
</organism>
<dbReference type="GO" id="GO:0003676">
    <property type="term" value="F:nucleic acid binding"/>
    <property type="evidence" value="ECO:0007669"/>
    <property type="project" value="InterPro"/>
</dbReference>
<dbReference type="Proteomes" id="UP000199373">
    <property type="component" value="Unassembled WGS sequence"/>
</dbReference>
<dbReference type="PANTHER" id="PTHR43542:SF1">
    <property type="entry name" value="METHYLTRANSFERASE"/>
    <property type="match status" value="1"/>
</dbReference>